<feature type="compositionally biased region" description="Polar residues" evidence="2">
    <location>
        <begin position="643"/>
        <end position="660"/>
    </location>
</feature>
<dbReference type="GO" id="GO:0051056">
    <property type="term" value="P:regulation of small GTPase mediated signal transduction"/>
    <property type="evidence" value="ECO:0007669"/>
    <property type="project" value="TreeGrafter"/>
</dbReference>
<dbReference type="GO" id="GO:0005096">
    <property type="term" value="F:GTPase activator activity"/>
    <property type="evidence" value="ECO:0007669"/>
    <property type="project" value="UniProtKB-KW"/>
</dbReference>
<dbReference type="SUPFAM" id="SSF48350">
    <property type="entry name" value="GTPase activation domain, GAP"/>
    <property type="match status" value="1"/>
</dbReference>
<sequence>MADDSDMLNCSDSLLTNKLLQEDPDQFYTLVRMHLSFVLDLNTDDCDGPNEKTKFKPLKWNFLSKKPKGSLKGVIEKVTLTEAGMTQIAQLIEFLSKMENISQEGIFRLTGALSRQNKLKSLISQGLPLNLEDGQFSVHDCASVLKNFLSELPEPLLSDTYYPAYIQISELCTLGDSAKNRLLRSLQLLLMLLPARNRAFFKDIIKLLNLTASHEKTNKMSPENLATLFTPHLLCPRKLTPEALHMNAQKLSKVLVFMIQAGLDLFEVPPTLATDIRAYWADKNRKILSEKTGAEMVRETSAVNTVFSFVDRARTAEENTLNPTEAALAQLYAHIQSLPESSKKRRLVKQFNKENGHGTPRQFSGGKSSQKSKGFGDSIKKHILNKNGKHMVKIDYASKADKTSEDISSSECLSPNSPQHCLKSPLRESDSQNKENESDQPMKHLRFKEGAMEKIIEVSRERQSCERDTEEVNSDLTISSIDKQTEDEYFSTKSVYATTSANGAYCSSEFPERSHGHLQCPDALRTQFFSPSVRLHRKSAAKTFNFTPSGSCYALSNKFNNYTSTPACRTPSPLINDDMSPITLSAQKMTKAMQETMMTPRCRKPVIAISDSNLSNLTDLPWSPSQNSAESLKVGSKKEKNGSNRNSDTSNDSQKLGSNSDTKKDGLSNPVDFNDSHLLTDTFCDYLYSRSLLTASPVDLSFSSRTGDFEHSSSNTLSMSDGVSLMDDDDKSVIFSDEEKLSSSLLYFLDGNEPPSDSSSLSSRKRSASDSGLFSPSECLKKSPCHAAPKANCKKETSL</sequence>
<evidence type="ECO:0000256" key="2">
    <source>
        <dbReference type="SAM" id="MobiDB-lite"/>
    </source>
</evidence>
<feature type="domain" description="Rho-GAP" evidence="3">
    <location>
        <begin position="78"/>
        <end position="266"/>
    </location>
</feature>
<dbReference type="InterPro" id="IPR000198">
    <property type="entry name" value="RhoGAP_dom"/>
</dbReference>
<feature type="compositionally biased region" description="Low complexity" evidence="2">
    <location>
        <begin position="362"/>
        <end position="376"/>
    </location>
</feature>
<dbReference type="Gene3D" id="1.10.555.10">
    <property type="entry name" value="Rho GTPase activation protein"/>
    <property type="match status" value="1"/>
</dbReference>
<evidence type="ECO:0000259" key="3">
    <source>
        <dbReference type="PROSITE" id="PS50238"/>
    </source>
</evidence>
<dbReference type="PROSITE" id="PS50238">
    <property type="entry name" value="RHOGAP"/>
    <property type="match status" value="1"/>
</dbReference>
<feature type="region of interest" description="Disordered" evidence="2">
    <location>
        <begin position="753"/>
        <end position="778"/>
    </location>
</feature>
<accession>A0A9P0A6R2</accession>
<dbReference type="PANTHER" id="PTHR14963">
    <property type="entry name" value="RHO GTPASE ACTIVATING PROTEIN 18,19-RELATED"/>
    <property type="match status" value="1"/>
</dbReference>
<feature type="compositionally biased region" description="Basic and acidic residues" evidence="2">
    <location>
        <begin position="425"/>
        <end position="444"/>
    </location>
</feature>
<dbReference type="GO" id="GO:0007165">
    <property type="term" value="P:signal transduction"/>
    <property type="evidence" value="ECO:0007669"/>
    <property type="project" value="InterPro"/>
</dbReference>
<keyword evidence="5" id="KW-1185">Reference proteome</keyword>
<feature type="compositionally biased region" description="Polar residues" evidence="2">
    <location>
        <begin position="704"/>
        <end position="721"/>
    </location>
</feature>
<dbReference type="PANTHER" id="PTHR14963:SF7">
    <property type="entry name" value="RHO GTPASE-ACTIVATING PROTEIN 19"/>
    <property type="match status" value="1"/>
</dbReference>
<dbReference type="InterPro" id="IPR008936">
    <property type="entry name" value="Rho_GTPase_activation_prot"/>
</dbReference>
<dbReference type="EMBL" id="OU963863">
    <property type="protein sequence ID" value="CAH0385120.1"/>
    <property type="molecule type" value="Genomic_DNA"/>
</dbReference>
<evidence type="ECO:0000313" key="5">
    <source>
        <dbReference type="Proteomes" id="UP001152759"/>
    </source>
</evidence>
<feature type="region of interest" description="Disordered" evidence="2">
    <location>
        <begin position="407"/>
        <end position="444"/>
    </location>
</feature>
<name>A0A9P0A6R2_BEMTA</name>
<gene>
    <name evidence="4" type="ORF">BEMITA_LOCUS4377</name>
</gene>
<dbReference type="KEGG" id="btab:109039509"/>
<dbReference type="Proteomes" id="UP001152759">
    <property type="component" value="Chromosome 2"/>
</dbReference>
<feature type="region of interest" description="Disordered" evidence="2">
    <location>
        <begin position="618"/>
        <end position="671"/>
    </location>
</feature>
<feature type="region of interest" description="Disordered" evidence="2">
    <location>
        <begin position="704"/>
        <end position="723"/>
    </location>
</feature>
<evidence type="ECO:0000313" key="4">
    <source>
        <dbReference type="EMBL" id="CAH0385120.1"/>
    </source>
</evidence>
<reference evidence="4" key="1">
    <citation type="submission" date="2021-12" db="EMBL/GenBank/DDBJ databases">
        <authorList>
            <person name="King R."/>
        </authorList>
    </citation>
    <scope>NUCLEOTIDE SEQUENCE</scope>
</reference>
<feature type="compositionally biased region" description="Polar residues" evidence="2">
    <location>
        <begin position="618"/>
        <end position="630"/>
    </location>
</feature>
<proteinExistence type="predicted"/>
<keyword evidence="1" id="KW-0343">GTPase activation</keyword>
<dbReference type="GO" id="GO:0005737">
    <property type="term" value="C:cytoplasm"/>
    <property type="evidence" value="ECO:0007669"/>
    <property type="project" value="TreeGrafter"/>
</dbReference>
<feature type="region of interest" description="Disordered" evidence="2">
    <location>
        <begin position="353"/>
        <end position="376"/>
    </location>
</feature>
<evidence type="ECO:0000256" key="1">
    <source>
        <dbReference type="ARBA" id="ARBA00022468"/>
    </source>
</evidence>
<protein>
    <recommendedName>
        <fullName evidence="3">Rho-GAP domain-containing protein</fullName>
    </recommendedName>
</protein>
<dbReference type="SMART" id="SM00324">
    <property type="entry name" value="RhoGAP"/>
    <property type="match status" value="1"/>
</dbReference>
<dbReference type="Pfam" id="PF00620">
    <property type="entry name" value="RhoGAP"/>
    <property type="match status" value="1"/>
</dbReference>
<organism evidence="4 5">
    <name type="scientific">Bemisia tabaci</name>
    <name type="common">Sweetpotato whitefly</name>
    <name type="synonym">Aleurodes tabaci</name>
    <dbReference type="NCBI Taxonomy" id="7038"/>
    <lineage>
        <taxon>Eukaryota</taxon>
        <taxon>Metazoa</taxon>
        <taxon>Ecdysozoa</taxon>
        <taxon>Arthropoda</taxon>
        <taxon>Hexapoda</taxon>
        <taxon>Insecta</taxon>
        <taxon>Pterygota</taxon>
        <taxon>Neoptera</taxon>
        <taxon>Paraneoptera</taxon>
        <taxon>Hemiptera</taxon>
        <taxon>Sternorrhyncha</taxon>
        <taxon>Aleyrodoidea</taxon>
        <taxon>Aleyrodidae</taxon>
        <taxon>Aleyrodinae</taxon>
        <taxon>Bemisia</taxon>
    </lineage>
</organism>
<feature type="compositionally biased region" description="Polar residues" evidence="2">
    <location>
        <begin position="407"/>
        <end position="419"/>
    </location>
</feature>
<dbReference type="AlphaFoldDB" id="A0A9P0A6R2"/>